<gene>
    <name evidence="2" type="ORF">FBUS_02895</name>
</gene>
<dbReference type="EMBL" id="LUCM01004376">
    <property type="protein sequence ID" value="KAA0194452.1"/>
    <property type="molecule type" value="Genomic_DNA"/>
</dbReference>
<sequence length="178" mass="19803">MFQKPEEKKINPKDKITPMDILLFVILVITIVMAFLALTLQPNYYAHDEYDTTTTTTAASADQSASPVTESTSRGINVYRLISAIFCSLAFLCIVSSTVLHTILFCTCEKNARNMNISVIVLVWFGFLFFAVAAGISYRQVPNDGAWLMSAACVTVVSTLIAVFLLLEEQHIDRNEIH</sequence>
<organism evidence="2 3">
    <name type="scientific">Fasciolopsis buskii</name>
    <dbReference type="NCBI Taxonomy" id="27845"/>
    <lineage>
        <taxon>Eukaryota</taxon>
        <taxon>Metazoa</taxon>
        <taxon>Spiralia</taxon>
        <taxon>Lophotrochozoa</taxon>
        <taxon>Platyhelminthes</taxon>
        <taxon>Trematoda</taxon>
        <taxon>Digenea</taxon>
        <taxon>Plagiorchiida</taxon>
        <taxon>Echinostomata</taxon>
        <taxon>Echinostomatoidea</taxon>
        <taxon>Fasciolidae</taxon>
        <taxon>Fasciolopsis</taxon>
    </lineage>
</organism>
<feature type="transmembrane region" description="Helical" evidence="1">
    <location>
        <begin position="81"/>
        <end position="105"/>
    </location>
</feature>
<feature type="transmembrane region" description="Helical" evidence="1">
    <location>
        <begin position="21"/>
        <end position="40"/>
    </location>
</feature>
<dbReference type="OrthoDB" id="6260363at2759"/>
<feature type="transmembrane region" description="Helical" evidence="1">
    <location>
        <begin position="145"/>
        <end position="167"/>
    </location>
</feature>
<keyword evidence="3" id="KW-1185">Reference proteome</keyword>
<keyword evidence="1" id="KW-0472">Membrane</keyword>
<evidence type="ECO:0000313" key="3">
    <source>
        <dbReference type="Proteomes" id="UP000728185"/>
    </source>
</evidence>
<evidence type="ECO:0000313" key="2">
    <source>
        <dbReference type="EMBL" id="KAA0194452.1"/>
    </source>
</evidence>
<dbReference type="AlphaFoldDB" id="A0A8E0RY87"/>
<protein>
    <submittedName>
        <fullName evidence="2">Uncharacterized protein</fullName>
    </submittedName>
</protein>
<accession>A0A8E0RY87</accession>
<evidence type="ECO:0000256" key="1">
    <source>
        <dbReference type="SAM" id="Phobius"/>
    </source>
</evidence>
<comment type="caution">
    <text evidence="2">The sequence shown here is derived from an EMBL/GenBank/DDBJ whole genome shotgun (WGS) entry which is preliminary data.</text>
</comment>
<dbReference type="Proteomes" id="UP000728185">
    <property type="component" value="Unassembled WGS sequence"/>
</dbReference>
<keyword evidence="1" id="KW-0812">Transmembrane</keyword>
<proteinExistence type="predicted"/>
<name>A0A8E0RY87_9TREM</name>
<feature type="transmembrane region" description="Helical" evidence="1">
    <location>
        <begin position="117"/>
        <end position="139"/>
    </location>
</feature>
<keyword evidence="1" id="KW-1133">Transmembrane helix</keyword>
<reference evidence="2" key="1">
    <citation type="submission" date="2019-05" db="EMBL/GenBank/DDBJ databases">
        <title>Annotation for the trematode Fasciolopsis buski.</title>
        <authorList>
            <person name="Choi Y.-J."/>
        </authorList>
    </citation>
    <scope>NUCLEOTIDE SEQUENCE</scope>
    <source>
        <strain evidence="2">HT</strain>
        <tissue evidence="2">Whole worm</tissue>
    </source>
</reference>